<feature type="domain" description="Toprim" evidence="8">
    <location>
        <begin position="80"/>
        <end position="175"/>
    </location>
</feature>
<comment type="function">
    <text evidence="7">May play a role in DNA repair. It seems to be involved in an RecBC-independent recombinational process of DNA repair. It may act with RecF and RecO.</text>
</comment>
<dbReference type="Pfam" id="PF13662">
    <property type="entry name" value="Toprim_4"/>
    <property type="match status" value="1"/>
</dbReference>
<evidence type="ECO:0000313" key="9">
    <source>
        <dbReference type="EMBL" id="GLR62896.1"/>
    </source>
</evidence>
<dbReference type="Pfam" id="PF02132">
    <property type="entry name" value="RecR_ZnF"/>
    <property type="match status" value="1"/>
</dbReference>
<organism evidence="9 10">
    <name type="scientific">Marinospirillum insulare</name>
    <dbReference type="NCBI Taxonomy" id="217169"/>
    <lineage>
        <taxon>Bacteria</taxon>
        <taxon>Pseudomonadati</taxon>
        <taxon>Pseudomonadota</taxon>
        <taxon>Gammaproteobacteria</taxon>
        <taxon>Oceanospirillales</taxon>
        <taxon>Oceanospirillaceae</taxon>
        <taxon>Marinospirillum</taxon>
    </lineage>
</organism>
<keyword evidence="5 7" id="KW-0233">DNA recombination</keyword>
<dbReference type="HAMAP" id="MF_00017">
    <property type="entry name" value="RecR"/>
    <property type="match status" value="1"/>
</dbReference>
<comment type="similarity">
    <text evidence="7">Belongs to the RecR family.</text>
</comment>
<dbReference type="Pfam" id="PF21175">
    <property type="entry name" value="RecR_C"/>
    <property type="match status" value="1"/>
</dbReference>
<name>A0ABQ5ZW52_9GAMM</name>
<evidence type="ECO:0000256" key="2">
    <source>
        <dbReference type="ARBA" id="ARBA00022763"/>
    </source>
</evidence>
<dbReference type="Proteomes" id="UP001156682">
    <property type="component" value="Unassembled WGS sequence"/>
</dbReference>
<evidence type="ECO:0000256" key="5">
    <source>
        <dbReference type="ARBA" id="ARBA00023172"/>
    </source>
</evidence>
<evidence type="ECO:0000256" key="3">
    <source>
        <dbReference type="ARBA" id="ARBA00022771"/>
    </source>
</evidence>
<dbReference type="SMART" id="SM00493">
    <property type="entry name" value="TOPRIM"/>
    <property type="match status" value="1"/>
</dbReference>
<dbReference type="InterPro" id="IPR034137">
    <property type="entry name" value="TOPRIM_RecR"/>
</dbReference>
<evidence type="ECO:0000256" key="4">
    <source>
        <dbReference type="ARBA" id="ARBA00022833"/>
    </source>
</evidence>
<dbReference type="PROSITE" id="PS50880">
    <property type="entry name" value="TOPRIM"/>
    <property type="match status" value="1"/>
</dbReference>
<dbReference type="PANTHER" id="PTHR30446:SF0">
    <property type="entry name" value="RECOMBINATION PROTEIN RECR"/>
    <property type="match status" value="1"/>
</dbReference>
<dbReference type="Pfam" id="PF21176">
    <property type="entry name" value="RecR_HhH"/>
    <property type="match status" value="1"/>
</dbReference>
<dbReference type="InterPro" id="IPR000093">
    <property type="entry name" value="DNA_Rcmb_RecR"/>
</dbReference>
<dbReference type="InterPro" id="IPR023627">
    <property type="entry name" value="Rcmb_RecR"/>
</dbReference>
<reference evidence="10" key="1">
    <citation type="journal article" date="2019" name="Int. J. Syst. Evol. Microbiol.">
        <title>The Global Catalogue of Microorganisms (GCM) 10K type strain sequencing project: providing services to taxonomists for standard genome sequencing and annotation.</title>
        <authorList>
            <consortium name="The Broad Institute Genomics Platform"/>
            <consortium name="The Broad Institute Genome Sequencing Center for Infectious Disease"/>
            <person name="Wu L."/>
            <person name="Ma J."/>
        </authorList>
    </citation>
    <scope>NUCLEOTIDE SEQUENCE [LARGE SCALE GENOMIC DNA]</scope>
    <source>
        <strain evidence="10">NBRC 100033</strain>
    </source>
</reference>
<dbReference type="SUPFAM" id="SSF111304">
    <property type="entry name" value="Recombination protein RecR"/>
    <property type="match status" value="1"/>
</dbReference>
<keyword evidence="2 7" id="KW-0227">DNA damage</keyword>
<keyword evidence="10" id="KW-1185">Reference proteome</keyword>
<protein>
    <recommendedName>
        <fullName evidence="7">Recombination protein RecR</fullName>
    </recommendedName>
</protein>
<feature type="zinc finger region" description="C4-type" evidence="7">
    <location>
        <begin position="57"/>
        <end position="72"/>
    </location>
</feature>
<gene>
    <name evidence="7 9" type="primary">recR</name>
    <name evidence="9" type="ORF">GCM10007878_03310</name>
</gene>
<dbReference type="NCBIfam" id="TIGR00615">
    <property type="entry name" value="recR"/>
    <property type="match status" value="1"/>
</dbReference>
<keyword evidence="4 7" id="KW-0862">Zinc</keyword>
<evidence type="ECO:0000256" key="7">
    <source>
        <dbReference type="HAMAP-Rule" id="MF_00017"/>
    </source>
</evidence>
<sequence length="206" mass="22364">MQFSPLIEELIQALRCLPGVGPKSAQRMALQLLERDRAAGKHLAEVLQLSMSEVGHCASCRTLTEEKLCRVCTSGRRNDQVLCIVETPADMLALEQSGVYDGRYFVLLGHLSPLEGIGPDDLGFDELVEKLRSQPVEEVILATNPTLEGETTAQYLLELLSSLPLKVTHLAQGIPLGGELEYLDGGTLSRAFSGRQGFASVKETNG</sequence>
<evidence type="ECO:0000259" key="8">
    <source>
        <dbReference type="PROSITE" id="PS50880"/>
    </source>
</evidence>
<accession>A0ABQ5ZW52</accession>
<dbReference type="PANTHER" id="PTHR30446">
    <property type="entry name" value="RECOMBINATION PROTEIN RECR"/>
    <property type="match status" value="1"/>
</dbReference>
<dbReference type="Gene3D" id="3.40.1360.10">
    <property type="match status" value="1"/>
</dbReference>
<keyword evidence="6 7" id="KW-0234">DNA repair</keyword>
<dbReference type="InterPro" id="IPR015967">
    <property type="entry name" value="Rcmb_RecR_Znf"/>
</dbReference>
<keyword evidence="1 7" id="KW-0479">Metal-binding</keyword>
<evidence type="ECO:0000256" key="6">
    <source>
        <dbReference type="ARBA" id="ARBA00023204"/>
    </source>
</evidence>
<evidence type="ECO:0000313" key="10">
    <source>
        <dbReference type="Proteomes" id="UP001156682"/>
    </source>
</evidence>
<proteinExistence type="inferred from homology"/>
<dbReference type="EMBL" id="BSOR01000006">
    <property type="protein sequence ID" value="GLR62896.1"/>
    <property type="molecule type" value="Genomic_DNA"/>
</dbReference>
<dbReference type="RefSeq" id="WP_027850336.1">
    <property type="nucleotide sequence ID" value="NZ_BSOR01000006.1"/>
</dbReference>
<dbReference type="Gene3D" id="6.10.250.240">
    <property type="match status" value="1"/>
</dbReference>
<dbReference type="CDD" id="cd01025">
    <property type="entry name" value="TOPRIM_recR"/>
    <property type="match status" value="1"/>
</dbReference>
<dbReference type="Gene3D" id="1.10.8.420">
    <property type="entry name" value="RecR Domain 1"/>
    <property type="match status" value="1"/>
</dbReference>
<dbReference type="PROSITE" id="PS01300">
    <property type="entry name" value="RECR"/>
    <property type="match status" value="1"/>
</dbReference>
<comment type="caution">
    <text evidence="9">The sequence shown here is derived from an EMBL/GenBank/DDBJ whole genome shotgun (WGS) entry which is preliminary data.</text>
</comment>
<evidence type="ECO:0000256" key="1">
    <source>
        <dbReference type="ARBA" id="ARBA00022723"/>
    </source>
</evidence>
<keyword evidence="3 7" id="KW-0863">Zinc-finger</keyword>
<dbReference type="InterPro" id="IPR006171">
    <property type="entry name" value="TOPRIM_dom"/>
</dbReference>